<evidence type="ECO:0000256" key="7">
    <source>
        <dbReference type="RuleBase" id="RU079119"/>
    </source>
</evidence>
<keyword evidence="6 7" id="KW-0012">Acyltransferase</keyword>
<comment type="domain">
    <text evidence="7">The DHHC domain is required for palmitoyltransferase activity.</text>
</comment>
<feature type="transmembrane region" description="Helical" evidence="7">
    <location>
        <begin position="39"/>
        <end position="59"/>
    </location>
</feature>
<evidence type="ECO:0000256" key="3">
    <source>
        <dbReference type="ARBA" id="ARBA00022692"/>
    </source>
</evidence>
<comment type="similarity">
    <text evidence="7">Belongs to the DHHC palmitoyltransferase family.</text>
</comment>
<evidence type="ECO:0000256" key="4">
    <source>
        <dbReference type="ARBA" id="ARBA00022989"/>
    </source>
</evidence>
<evidence type="ECO:0000256" key="6">
    <source>
        <dbReference type="ARBA" id="ARBA00023315"/>
    </source>
</evidence>
<feature type="domain" description="Palmitoyltransferase DHHC" evidence="9">
    <location>
        <begin position="95"/>
        <end position="218"/>
    </location>
</feature>
<keyword evidence="3 7" id="KW-0812">Transmembrane</keyword>
<evidence type="ECO:0000313" key="10">
    <source>
        <dbReference type="EMBL" id="JAP59632.1"/>
    </source>
</evidence>
<protein>
    <recommendedName>
        <fullName evidence="7">Palmitoyltransferase</fullName>
        <ecNumber evidence="7">2.3.1.225</ecNumber>
    </recommendedName>
</protein>
<dbReference type="EC" id="2.3.1.225" evidence="7"/>
<feature type="transmembrane region" description="Helical" evidence="7">
    <location>
        <begin position="176"/>
        <end position="199"/>
    </location>
</feature>
<dbReference type="GO" id="GO:0016020">
    <property type="term" value="C:membrane"/>
    <property type="evidence" value="ECO:0007669"/>
    <property type="project" value="UniProtKB-SubCell"/>
</dbReference>
<proteinExistence type="inferred from homology"/>
<comment type="catalytic activity">
    <reaction evidence="7">
        <text>L-cysteinyl-[protein] + hexadecanoyl-CoA = S-hexadecanoyl-L-cysteinyl-[protein] + CoA</text>
        <dbReference type="Rhea" id="RHEA:36683"/>
        <dbReference type="Rhea" id="RHEA-COMP:10131"/>
        <dbReference type="Rhea" id="RHEA-COMP:11032"/>
        <dbReference type="ChEBI" id="CHEBI:29950"/>
        <dbReference type="ChEBI" id="CHEBI:57287"/>
        <dbReference type="ChEBI" id="CHEBI:57379"/>
        <dbReference type="ChEBI" id="CHEBI:74151"/>
        <dbReference type="EC" id="2.3.1.225"/>
    </reaction>
</comment>
<feature type="transmembrane region" description="Helical" evidence="7">
    <location>
        <begin position="139"/>
        <end position="164"/>
    </location>
</feature>
<dbReference type="InterPro" id="IPR039859">
    <property type="entry name" value="PFA4/ZDH16/20/ERF2-like"/>
</dbReference>
<name>A0A0V0J1Y7_SCHSO</name>
<dbReference type="PROSITE" id="PS50216">
    <property type="entry name" value="DHHC"/>
    <property type="match status" value="1"/>
</dbReference>
<keyword evidence="2 7" id="KW-0808">Transferase</keyword>
<organism evidence="10">
    <name type="scientific">Schistocephalus solidus</name>
    <name type="common">Tapeworm</name>
    <dbReference type="NCBI Taxonomy" id="70667"/>
    <lineage>
        <taxon>Eukaryota</taxon>
        <taxon>Metazoa</taxon>
        <taxon>Spiralia</taxon>
        <taxon>Lophotrochozoa</taxon>
        <taxon>Platyhelminthes</taxon>
        <taxon>Cestoda</taxon>
        <taxon>Eucestoda</taxon>
        <taxon>Diphyllobothriidea</taxon>
        <taxon>Diphyllobothriidae</taxon>
        <taxon>Schistocephalus</taxon>
    </lineage>
</organism>
<evidence type="ECO:0000256" key="2">
    <source>
        <dbReference type="ARBA" id="ARBA00022679"/>
    </source>
</evidence>
<feature type="region of interest" description="Disordered" evidence="8">
    <location>
        <begin position="305"/>
        <end position="328"/>
    </location>
</feature>
<gene>
    <name evidence="10" type="ORF">TR158554</name>
</gene>
<evidence type="ECO:0000259" key="9">
    <source>
        <dbReference type="Pfam" id="PF01529"/>
    </source>
</evidence>
<evidence type="ECO:0000256" key="5">
    <source>
        <dbReference type="ARBA" id="ARBA00023136"/>
    </source>
</evidence>
<comment type="subcellular location">
    <subcellularLocation>
        <location evidence="1">Membrane</location>
        <topology evidence="1">Multi-pass membrane protein</topology>
    </subcellularLocation>
</comment>
<reference evidence="10" key="1">
    <citation type="submission" date="2016-01" db="EMBL/GenBank/DDBJ databases">
        <title>Reference transcriptome for the parasite Schistocephalus solidus: insights into the molecular evolution of parasitism.</title>
        <authorList>
            <person name="Hebert F.O."/>
            <person name="Grambauer S."/>
            <person name="Barber I."/>
            <person name="Landry C.R."/>
            <person name="Aubin-Horth N."/>
        </authorList>
    </citation>
    <scope>NUCLEOTIDE SEQUENCE</scope>
</reference>
<dbReference type="InterPro" id="IPR001594">
    <property type="entry name" value="Palmitoyltrfase_DHHC"/>
</dbReference>
<evidence type="ECO:0000256" key="8">
    <source>
        <dbReference type="SAM" id="MobiDB-lite"/>
    </source>
</evidence>
<keyword evidence="5 7" id="KW-0472">Membrane</keyword>
<feature type="compositionally biased region" description="Acidic residues" evidence="8">
    <location>
        <begin position="316"/>
        <end position="328"/>
    </location>
</feature>
<keyword evidence="4 7" id="KW-1133">Transmembrane helix</keyword>
<accession>A0A0V0J1Y7</accession>
<dbReference type="GO" id="GO:0019706">
    <property type="term" value="F:protein-cysteine S-palmitoyltransferase activity"/>
    <property type="evidence" value="ECO:0007669"/>
    <property type="project" value="UniProtKB-EC"/>
</dbReference>
<dbReference type="AlphaFoldDB" id="A0A0V0J1Y7"/>
<sequence length="328" mass="36765">MVFNLSACGLVCFILTYMAVIYSDYVIIFQLLRPVFKEGYITTVVAVYYNLIVFLLTLAHLRAVLTDPGIVPLPNRSHIPRDLQTLKRNYPGGWTVCRKCPTIRPPRAHHCSVCNRCIRKMDHHCPWVNNCVGEDNQRFFMLFLIYTGLCCLSSLVLVAISWIADATKHATDKNQIRIIHSIVLVVISCLFGLFVIAILTDQLTAIFTDETAVEHIQRQHPRLNRLNEDADLERAVPLRKLTKFEVLRAVCGVGPIYLWPWPCLRGRRAAKPFAWSLDLLSPPATSPSSSSSSCRSSAAVPLLASDPESVYADSNLAEEEEEPPSVAS</sequence>
<dbReference type="Pfam" id="PF01529">
    <property type="entry name" value="DHHC"/>
    <property type="match status" value="1"/>
</dbReference>
<evidence type="ECO:0000256" key="1">
    <source>
        <dbReference type="ARBA" id="ARBA00004141"/>
    </source>
</evidence>
<dbReference type="EMBL" id="GEEE01003593">
    <property type="protein sequence ID" value="JAP59632.1"/>
    <property type="molecule type" value="Transcribed_RNA"/>
</dbReference>
<dbReference type="PANTHER" id="PTHR12246">
    <property type="entry name" value="PALMITOYLTRANSFERASE ZDHHC16"/>
    <property type="match status" value="1"/>
</dbReference>